<name>A0A2Y8ZXA2_9MICO</name>
<keyword evidence="3" id="KW-1185">Reference proteome</keyword>
<feature type="region of interest" description="Disordered" evidence="1">
    <location>
        <begin position="19"/>
        <end position="54"/>
    </location>
</feature>
<accession>A0A2Y8ZXA2</accession>
<evidence type="ECO:0000256" key="1">
    <source>
        <dbReference type="SAM" id="MobiDB-lite"/>
    </source>
</evidence>
<dbReference type="AlphaFoldDB" id="A0A2Y8ZXA2"/>
<protein>
    <submittedName>
        <fullName evidence="2">Uncharacterized protein</fullName>
    </submittedName>
</protein>
<gene>
    <name evidence="2" type="ORF">SAMN04489750_1830</name>
</gene>
<dbReference type="EMBL" id="UESZ01000001">
    <property type="protein sequence ID" value="SSA34507.1"/>
    <property type="molecule type" value="Genomic_DNA"/>
</dbReference>
<dbReference type="Proteomes" id="UP000250028">
    <property type="component" value="Unassembled WGS sequence"/>
</dbReference>
<dbReference type="RefSeq" id="WP_170119806.1">
    <property type="nucleotide sequence ID" value="NZ_QGDN01000001.1"/>
</dbReference>
<proteinExistence type="predicted"/>
<feature type="compositionally biased region" description="Low complexity" evidence="1">
    <location>
        <begin position="36"/>
        <end position="54"/>
    </location>
</feature>
<reference evidence="3" key="1">
    <citation type="submission" date="2016-10" db="EMBL/GenBank/DDBJ databases">
        <authorList>
            <person name="Varghese N."/>
            <person name="Submissions S."/>
        </authorList>
    </citation>
    <scope>NUCLEOTIDE SEQUENCE [LARGE SCALE GENOMIC DNA]</scope>
    <source>
        <strain evidence="3">DSM 22951</strain>
    </source>
</reference>
<evidence type="ECO:0000313" key="3">
    <source>
        <dbReference type="Proteomes" id="UP000250028"/>
    </source>
</evidence>
<evidence type="ECO:0000313" key="2">
    <source>
        <dbReference type="EMBL" id="SSA34507.1"/>
    </source>
</evidence>
<sequence>MRGELAPLPRSLPIDRMLATSRKHPPGGLRIRRGDQTSSITTRTITTRQAPHGN</sequence>
<organism evidence="2 3">
    <name type="scientific">Branchiibius hedensis</name>
    <dbReference type="NCBI Taxonomy" id="672460"/>
    <lineage>
        <taxon>Bacteria</taxon>
        <taxon>Bacillati</taxon>
        <taxon>Actinomycetota</taxon>
        <taxon>Actinomycetes</taxon>
        <taxon>Micrococcales</taxon>
        <taxon>Dermacoccaceae</taxon>
        <taxon>Branchiibius</taxon>
    </lineage>
</organism>